<dbReference type="InterPro" id="IPR026992">
    <property type="entry name" value="DIOX_N"/>
</dbReference>
<dbReference type="PROSITE" id="PS51471">
    <property type="entry name" value="FE2OG_OXY"/>
    <property type="match status" value="1"/>
</dbReference>
<dbReference type="PANTHER" id="PTHR10209:SF867">
    <property type="entry name" value="2-OXOGLUTARATE (2OG) AND FE(II)-DEPENDENT OXYGENASE SUPERFAMILY PROTEIN"/>
    <property type="match status" value="1"/>
</dbReference>
<organism evidence="9 10">
    <name type="scientific">Ilumatobacter coccineus (strain NBRC 103263 / KCTC 29153 / YM16-304)</name>
    <dbReference type="NCBI Taxonomy" id="1313172"/>
    <lineage>
        <taxon>Bacteria</taxon>
        <taxon>Bacillati</taxon>
        <taxon>Actinomycetota</taxon>
        <taxon>Acidimicrobiia</taxon>
        <taxon>Acidimicrobiales</taxon>
        <taxon>Ilumatobacteraceae</taxon>
        <taxon>Ilumatobacter</taxon>
    </lineage>
</organism>
<dbReference type="GO" id="GO:0016491">
    <property type="term" value="F:oxidoreductase activity"/>
    <property type="evidence" value="ECO:0007669"/>
    <property type="project" value="UniProtKB-KW"/>
</dbReference>
<dbReference type="Proteomes" id="UP000011863">
    <property type="component" value="Chromosome"/>
</dbReference>
<dbReference type="GO" id="GO:0046872">
    <property type="term" value="F:metal ion binding"/>
    <property type="evidence" value="ECO:0007669"/>
    <property type="project" value="UniProtKB-KW"/>
</dbReference>
<dbReference type="PANTHER" id="PTHR10209">
    <property type="entry name" value="OXIDOREDUCTASE, 2OG-FE II OXYGENASE FAMILY PROTEIN"/>
    <property type="match status" value="1"/>
</dbReference>
<evidence type="ECO:0000256" key="6">
    <source>
        <dbReference type="ARBA" id="ARBA00023194"/>
    </source>
</evidence>
<evidence type="ECO:0000259" key="8">
    <source>
        <dbReference type="PROSITE" id="PS51471"/>
    </source>
</evidence>
<dbReference type="EMBL" id="AP012057">
    <property type="protein sequence ID" value="BAN00955.1"/>
    <property type="molecule type" value="Genomic_DNA"/>
</dbReference>
<dbReference type="OrthoDB" id="21825at2"/>
<dbReference type="InterPro" id="IPR027443">
    <property type="entry name" value="IPNS-like_sf"/>
</dbReference>
<dbReference type="AlphaFoldDB" id="A0A6C7E711"/>
<dbReference type="RefSeq" id="WP_015440203.1">
    <property type="nucleotide sequence ID" value="NC_020520.1"/>
</dbReference>
<evidence type="ECO:0000256" key="2">
    <source>
        <dbReference type="ARBA" id="ARBA00008056"/>
    </source>
</evidence>
<dbReference type="InterPro" id="IPR005123">
    <property type="entry name" value="Oxoglu/Fe-dep_dioxygenase_dom"/>
</dbReference>
<evidence type="ECO:0000256" key="5">
    <source>
        <dbReference type="ARBA" id="ARBA00023004"/>
    </source>
</evidence>
<evidence type="ECO:0000256" key="4">
    <source>
        <dbReference type="ARBA" id="ARBA00023002"/>
    </source>
</evidence>
<feature type="domain" description="Fe2OG dioxygenase" evidence="8">
    <location>
        <begin position="182"/>
        <end position="288"/>
    </location>
</feature>
<dbReference type="SUPFAM" id="SSF51197">
    <property type="entry name" value="Clavaminate synthase-like"/>
    <property type="match status" value="1"/>
</dbReference>
<dbReference type="KEGG" id="aym:YM304_06410"/>
<dbReference type="Pfam" id="PF03171">
    <property type="entry name" value="2OG-FeII_Oxy"/>
    <property type="match status" value="1"/>
</dbReference>
<dbReference type="InterPro" id="IPR044861">
    <property type="entry name" value="IPNS-like_FE2OG_OXY"/>
</dbReference>
<dbReference type="PRINTS" id="PR00682">
    <property type="entry name" value="IPNSYNTHASE"/>
</dbReference>
<gene>
    <name evidence="9" type="ORF">YM304_06410</name>
</gene>
<keyword evidence="4 7" id="KW-0560">Oxidoreductase</keyword>
<dbReference type="GO" id="GO:0017000">
    <property type="term" value="P:antibiotic biosynthetic process"/>
    <property type="evidence" value="ECO:0007669"/>
    <property type="project" value="UniProtKB-KW"/>
</dbReference>
<evidence type="ECO:0000256" key="3">
    <source>
        <dbReference type="ARBA" id="ARBA00022723"/>
    </source>
</evidence>
<dbReference type="Gene3D" id="2.60.120.330">
    <property type="entry name" value="B-lactam Antibiotic, Isopenicillin N Synthase, Chain"/>
    <property type="match status" value="1"/>
</dbReference>
<keyword evidence="5 7" id="KW-0408">Iron</keyword>
<evidence type="ECO:0000313" key="10">
    <source>
        <dbReference type="Proteomes" id="UP000011863"/>
    </source>
</evidence>
<name>A0A6C7E711_ILUCY</name>
<keyword evidence="10" id="KW-1185">Reference proteome</keyword>
<evidence type="ECO:0000313" key="9">
    <source>
        <dbReference type="EMBL" id="BAN00955.1"/>
    </source>
</evidence>
<reference evidence="9 10" key="1">
    <citation type="journal article" date="2013" name="Int. J. Syst. Evol. Microbiol.">
        <title>Ilumatobacter nonamiense sp. nov. and Ilumatobacter coccineum sp. nov., isolated from seashore sand.</title>
        <authorList>
            <person name="Matsumoto A."/>
            <person name="Kasai H."/>
            <person name="Matsuo Y."/>
            <person name="Shizuri Y."/>
            <person name="Ichikawa N."/>
            <person name="Fujita N."/>
            <person name="Omura S."/>
            <person name="Takahashi Y."/>
        </authorList>
    </citation>
    <scope>NUCLEOTIDE SEQUENCE [LARGE SCALE GENOMIC DNA]</scope>
    <source>
        <strain evidence="10">NBRC 103263 / KCTC 29153 / YM16-304</strain>
    </source>
</reference>
<comment type="pathway">
    <text evidence="1">Antibiotic biosynthesis.</text>
</comment>
<protein>
    <submittedName>
        <fullName evidence="9">Putative oxidoreductase</fullName>
    </submittedName>
</protein>
<comment type="similarity">
    <text evidence="2 7">Belongs to the iron/ascorbate-dependent oxidoreductase family.</text>
</comment>
<proteinExistence type="inferred from homology"/>
<sequence length="340" mass="37119">MALPTFDLSPFATGRELPSPEAAAIAREIDDTLRSTGFLLVSGHGVADDVRDAYFDAMRSFFALPIEKKEEIAIGRSACHRGYVGFATETLEGALAGDEDAVGTQLAGDMKETIDTGIDHGPDHPEVIAGTPLHGPNQWPDLPGFREVVDVYRDAMIEAALRMERALSMALGLEPTFLEGQPGETMFHLRLIHYPPMETLTPEPGQLGCGAHTDYGTLTLLADDGNGGLQVRQRSGEWTDVVVPDGQLVVNLGDLMAIWTNDRWVSNPHRVVNPPGVDRYSSPLFVTPPFHLRIETLETCLAPGETPRHEPMVTGPYLLSRFDGTHSYRNELLEAHNSAT</sequence>
<dbReference type="Pfam" id="PF14226">
    <property type="entry name" value="DIOX_N"/>
    <property type="match status" value="1"/>
</dbReference>
<keyword evidence="6" id="KW-0045">Antibiotic biosynthesis</keyword>
<keyword evidence="3 7" id="KW-0479">Metal-binding</keyword>
<accession>A0A6C7E711</accession>
<evidence type="ECO:0000256" key="7">
    <source>
        <dbReference type="RuleBase" id="RU003682"/>
    </source>
</evidence>
<evidence type="ECO:0000256" key="1">
    <source>
        <dbReference type="ARBA" id="ARBA00004792"/>
    </source>
</evidence>